<dbReference type="AlphaFoldDB" id="A0A451D5Q0"/>
<dbReference type="EMBL" id="LR217707">
    <property type="protein sequence ID" value="VFP81132.1"/>
    <property type="molecule type" value="Genomic_DNA"/>
</dbReference>
<reference evidence="1 2" key="1">
    <citation type="submission" date="2019-02" db="EMBL/GenBank/DDBJ databases">
        <authorList>
            <person name="Manzano-Marin A."/>
            <person name="Manzano-Marin A."/>
        </authorList>
    </citation>
    <scope>NUCLEOTIDE SEQUENCE [LARGE SCALE GENOMIC DNA]</scope>
    <source>
        <strain evidence="1 2">BuCikochiana</strain>
    </source>
</reference>
<evidence type="ECO:0000313" key="1">
    <source>
        <dbReference type="EMBL" id="VFP81132.1"/>
    </source>
</evidence>
<dbReference type="RefSeq" id="WP_154028608.1">
    <property type="nucleotide sequence ID" value="NZ_LR217707.1"/>
</dbReference>
<keyword evidence="1" id="KW-0966">Cell projection</keyword>
<dbReference type="OrthoDB" id="9804559at2"/>
<accession>A0A451D5Q0</accession>
<gene>
    <name evidence="1" type="primary">flgF</name>
    <name evidence="1" type="ORF">BUCIKOCA2762_221</name>
</gene>
<keyword evidence="1" id="KW-0969">Cilium</keyword>
<name>A0A451D5Q0_9GAMM</name>
<evidence type="ECO:0000313" key="2">
    <source>
        <dbReference type="Proteomes" id="UP000294380"/>
    </source>
</evidence>
<proteinExistence type="predicted"/>
<protein>
    <submittedName>
        <fullName evidence="1">Flagellar basal-body rod protein FlgF</fullName>
    </submittedName>
</protein>
<organism evidence="1 2">
    <name type="scientific">Buchnera aphidicola</name>
    <name type="common">Cinara kochiana kochiana</name>
    <dbReference type="NCBI Taxonomy" id="2518976"/>
    <lineage>
        <taxon>Bacteria</taxon>
        <taxon>Pseudomonadati</taxon>
        <taxon>Pseudomonadota</taxon>
        <taxon>Gammaproteobacteria</taxon>
        <taxon>Enterobacterales</taxon>
        <taxon>Erwiniaceae</taxon>
        <taxon>Buchnera</taxon>
    </lineage>
</organism>
<keyword evidence="1" id="KW-0282">Flagellum</keyword>
<sequence>MKTTIHSTTILKDKNIISKKTINKKKNDQVNTDFNKQYIYNIKVLSDARKIIKKQDIESDSIHIRPSNIDSSSINTEDTETGWFSVLDDQGYERFIRDGHVTINENREVAMDNYTALNNHDQPIVVPKNQKILIKAGGVIVIKEDIHKKGHEPVFLGQLKSTSLSDDDVIARHDSKMYDLNASGLEKYKKNDLKLKSKDMSRDMLIKNYKKTTTKLINAINIIRLIESDMAID</sequence>
<dbReference type="Proteomes" id="UP000294380">
    <property type="component" value="Chromosome"/>
</dbReference>